<organism evidence="3 4">
    <name type="scientific">Actinomadura alba</name>
    <dbReference type="NCBI Taxonomy" id="406431"/>
    <lineage>
        <taxon>Bacteria</taxon>
        <taxon>Bacillati</taxon>
        <taxon>Actinomycetota</taxon>
        <taxon>Actinomycetes</taxon>
        <taxon>Streptosporangiales</taxon>
        <taxon>Thermomonosporaceae</taxon>
        <taxon>Actinomadura</taxon>
    </lineage>
</organism>
<dbReference type="InterPro" id="IPR036388">
    <property type="entry name" value="WH-like_DNA-bd_sf"/>
</dbReference>
<dbReference type="Pfam" id="PF01022">
    <property type="entry name" value="HTH_5"/>
    <property type="match status" value="1"/>
</dbReference>
<dbReference type="EMBL" id="JABVEC010000012">
    <property type="protein sequence ID" value="MBC6467390.1"/>
    <property type="molecule type" value="Genomic_DNA"/>
</dbReference>
<dbReference type="Gene3D" id="1.10.10.10">
    <property type="entry name" value="Winged helix-like DNA-binding domain superfamily/Winged helix DNA-binding domain"/>
    <property type="match status" value="1"/>
</dbReference>
<evidence type="ECO:0000259" key="2">
    <source>
        <dbReference type="PROSITE" id="PS50987"/>
    </source>
</evidence>
<dbReference type="CDD" id="cd00158">
    <property type="entry name" value="RHOD"/>
    <property type="match status" value="1"/>
</dbReference>
<dbReference type="NCBIfam" id="NF033788">
    <property type="entry name" value="HTH_metalloreg"/>
    <property type="match status" value="1"/>
</dbReference>
<dbReference type="Gene3D" id="3.40.250.10">
    <property type="entry name" value="Rhodanese-like domain"/>
    <property type="match status" value="1"/>
</dbReference>
<dbReference type="InterPro" id="IPR001845">
    <property type="entry name" value="HTH_ArsR_DNA-bd_dom"/>
</dbReference>
<dbReference type="PROSITE" id="PS50987">
    <property type="entry name" value="HTH_ARSR_2"/>
    <property type="match status" value="1"/>
</dbReference>
<dbReference type="InterPro" id="IPR036873">
    <property type="entry name" value="Rhodanese-like_dom_sf"/>
</dbReference>
<name>A0ABR7LRB8_9ACTN</name>
<gene>
    <name evidence="3" type="ORF">HKK74_18085</name>
</gene>
<dbReference type="InterPro" id="IPR036390">
    <property type="entry name" value="WH_DNA-bd_sf"/>
</dbReference>
<dbReference type="InterPro" id="IPR011991">
    <property type="entry name" value="ArsR-like_HTH"/>
</dbReference>
<dbReference type="PANTHER" id="PTHR43031">
    <property type="entry name" value="FAD-DEPENDENT OXIDOREDUCTASE"/>
    <property type="match status" value="1"/>
</dbReference>
<dbReference type="CDD" id="cd00090">
    <property type="entry name" value="HTH_ARSR"/>
    <property type="match status" value="1"/>
</dbReference>
<feature type="domain" description="Rhodanese" evidence="1">
    <location>
        <begin position="129"/>
        <end position="218"/>
    </location>
</feature>
<feature type="domain" description="HTH arsR-type" evidence="2">
    <location>
        <begin position="5"/>
        <end position="99"/>
    </location>
</feature>
<dbReference type="SMART" id="SM00418">
    <property type="entry name" value="HTH_ARSR"/>
    <property type="match status" value="1"/>
</dbReference>
<evidence type="ECO:0000313" key="3">
    <source>
        <dbReference type="EMBL" id="MBC6467390.1"/>
    </source>
</evidence>
<dbReference type="InterPro" id="IPR001763">
    <property type="entry name" value="Rhodanese-like_dom"/>
</dbReference>
<dbReference type="InterPro" id="IPR050229">
    <property type="entry name" value="GlpE_sulfurtransferase"/>
</dbReference>
<dbReference type="SMART" id="SM00450">
    <property type="entry name" value="RHOD"/>
    <property type="match status" value="1"/>
</dbReference>
<sequence length="237" mass="25625">MADMGKMALYEQFSRVGKALANPVRLILLDLLAQGERSVEDLAEAAGMKVGNTSAQLKVLASAGLLTTRRSSVRVFYRLTDERVGAFVDQVQEFAALRLAEVELAAHAYLGDVAALEPVSQDELARRIEEGDVVVVDVRPPAEYAAGHILGAINLPNDQLEARLAELPPGADVVAYCRGRYCLLAPKAVRALRAHGHNARPLAGGMPEWRRAGLPVAHTVAADYSDDLDETRFSEDI</sequence>
<dbReference type="SUPFAM" id="SSF46785">
    <property type="entry name" value="Winged helix' DNA-binding domain"/>
    <property type="match status" value="1"/>
</dbReference>
<dbReference type="PRINTS" id="PR00778">
    <property type="entry name" value="HTHARSR"/>
</dbReference>
<evidence type="ECO:0000259" key="1">
    <source>
        <dbReference type="PROSITE" id="PS50206"/>
    </source>
</evidence>
<dbReference type="SUPFAM" id="SSF52821">
    <property type="entry name" value="Rhodanese/Cell cycle control phosphatase"/>
    <property type="match status" value="1"/>
</dbReference>
<dbReference type="Proteomes" id="UP000805614">
    <property type="component" value="Unassembled WGS sequence"/>
</dbReference>
<reference evidence="3 4" key="1">
    <citation type="submission" date="2020-06" db="EMBL/GenBank/DDBJ databases">
        <title>Actinomadura xiongansis sp. nov., isolated from soil of Baiyangdian.</title>
        <authorList>
            <person name="Zhang X."/>
        </authorList>
    </citation>
    <scope>NUCLEOTIDE SEQUENCE [LARGE SCALE GENOMIC DNA]</scope>
    <source>
        <strain evidence="3 4">HBUM206468</strain>
    </source>
</reference>
<accession>A0ABR7LRB8</accession>
<evidence type="ECO:0000313" key="4">
    <source>
        <dbReference type="Proteomes" id="UP000805614"/>
    </source>
</evidence>
<dbReference type="PANTHER" id="PTHR43031:SF1">
    <property type="entry name" value="PYRIDINE NUCLEOTIDE-DISULPHIDE OXIDOREDUCTASE"/>
    <property type="match status" value="1"/>
</dbReference>
<dbReference type="PROSITE" id="PS50206">
    <property type="entry name" value="RHODANESE_3"/>
    <property type="match status" value="1"/>
</dbReference>
<proteinExistence type="predicted"/>
<keyword evidence="4" id="KW-1185">Reference proteome</keyword>
<protein>
    <submittedName>
        <fullName evidence="3">Metalloregulator ArsR/SmtB family transcription factor</fullName>
    </submittedName>
</protein>
<dbReference type="Pfam" id="PF00581">
    <property type="entry name" value="Rhodanese"/>
    <property type="match status" value="1"/>
</dbReference>
<comment type="caution">
    <text evidence="3">The sequence shown here is derived from an EMBL/GenBank/DDBJ whole genome shotgun (WGS) entry which is preliminary data.</text>
</comment>